<evidence type="ECO:0000313" key="1">
    <source>
        <dbReference type="EMBL" id="KJR89306.1"/>
    </source>
</evidence>
<dbReference type="RefSeq" id="XP_016591982.1">
    <property type="nucleotide sequence ID" value="XM_016733506.1"/>
</dbReference>
<dbReference type="Proteomes" id="UP000033710">
    <property type="component" value="Unassembled WGS sequence"/>
</dbReference>
<dbReference type="EMBL" id="AXCR01000001">
    <property type="protein sequence ID" value="KJR89306.1"/>
    <property type="molecule type" value="Genomic_DNA"/>
</dbReference>
<dbReference type="GeneID" id="27668783"/>
<comment type="caution">
    <text evidence="1">The sequence shown here is derived from an EMBL/GenBank/DDBJ whole genome shotgun (WGS) entry which is preliminary data.</text>
</comment>
<dbReference type="AlphaFoldDB" id="A0A0F2MM93"/>
<dbReference type="KEGG" id="ssck:SPSK_06814"/>
<reference evidence="1 2" key="1">
    <citation type="journal article" date="2014" name="BMC Genomics">
        <title>Comparative genomics of the major fungal agents of human and animal Sporotrichosis: Sporothrix schenckii and Sporothrix brasiliensis.</title>
        <authorList>
            <person name="Teixeira M.M."/>
            <person name="de Almeida L.G."/>
            <person name="Kubitschek-Barreira P."/>
            <person name="Alves F.L."/>
            <person name="Kioshima E.S."/>
            <person name="Abadio A.K."/>
            <person name="Fernandes L."/>
            <person name="Derengowski L.S."/>
            <person name="Ferreira K.S."/>
            <person name="Souza R.C."/>
            <person name="Ruiz J.C."/>
            <person name="de Andrade N.C."/>
            <person name="Paes H.C."/>
            <person name="Nicola A.M."/>
            <person name="Albuquerque P."/>
            <person name="Gerber A.L."/>
            <person name="Martins V.P."/>
            <person name="Peconick L.D."/>
            <person name="Neto A.V."/>
            <person name="Chaucanez C.B."/>
            <person name="Silva P.A."/>
            <person name="Cunha O.L."/>
            <person name="de Oliveira F.F."/>
            <person name="dos Santos T.C."/>
            <person name="Barros A.L."/>
            <person name="Soares M.A."/>
            <person name="de Oliveira L.M."/>
            <person name="Marini M.M."/>
            <person name="Villalobos-Duno H."/>
            <person name="Cunha M.M."/>
            <person name="de Hoog S."/>
            <person name="da Silveira J.F."/>
            <person name="Henrissat B."/>
            <person name="Nino-Vega G.A."/>
            <person name="Cisalpino P.S."/>
            <person name="Mora-Montes H.M."/>
            <person name="Almeida S.R."/>
            <person name="Stajich J.E."/>
            <person name="Lopes-Bezerra L.M."/>
            <person name="Vasconcelos A.T."/>
            <person name="Felipe M.S."/>
        </authorList>
    </citation>
    <scope>NUCLEOTIDE SEQUENCE [LARGE SCALE GENOMIC DNA]</scope>
    <source>
        <strain evidence="1 2">1099-18</strain>
    </source>
</reference>
<reference evidence="1 2" key="2">
    <citation type="journal article" date="2015" name="Eukaryot. Cell">
        <title>Asexual propagation of a virulent clone complex in a human and feline outbreak of sporotrichosis.</title>
        <authorList>
            <person name="Teixeira Mde M."/>
            <person name="Rodrigues A.M."/>
            <person name="Tsui C.K."/>
            <person name="de Almeida L.G."/>
            <person name="Van Diepeningen A.D."/>
            <person name="van den Ende B.G."/>
            <person name="Fernandes G.F."/>
            <person name="Kano R."/>
            <person name="Hamelin R.C."/>
            <person name="Lopes-Bezerra L.M."/>
            <person name="Vasconcelos A.T."/>
            <person name="de Hoog S."/>
            <person name="de Camargo Z.P."/>
            <person name="Felipe M.S."/>
        </authorList>
    </citation>
    <scope>NUCLEOTIDE SEQUENCE [LARGE SCALE GENOMIC DNA]</scope>
    <source>
        <strain evidence="1 2">1099-18</strain>
    </source>
</reference>
<proteinExistence type="predicted"/>
<organism evidence="1 2">
    <name type="scientific">Sporothrix schenckii 1099-18</name>
    <dbReference type="NCBI Taxonomy" id="1397361"/>
    <lineage>
        <taxon>Eukaryota</taxon>
        <taxon>Fungi</taxon>
        <taxon>Dikarya</taxon>
        <taxon>Ascomycota</taxon>
        <taxon>Pezizomycotina</taxon>
        <taxon>Sordariomycetes</taxon>
        <taxon>Sordariomycetidae</taxon>
        <taxon>Ophiostomatales</taxon>
        <taxon>Ophiostomataceae</taxon>
        <taxon>Sporothrix</taxon>
    </lineage>
</organism>
<protein>
    <submittedName>
        <fullName evidence="1">Uncharacterized protein</fullName>
    </submittedName>
</protein>
<gene>
    <name evidence="1" type="ORF">SPSK_06814</name>
</gene>
<accession>A0A0F2MM93</accession>
<name>A0A0F2MM93_SPOSC</name>
<evidence type="ECO:0000313" key="2">
    <source>
        <dbReference type="Proteomes" id="UP000033710"/>
    </source>
</evidence>
<sequence>MLGDVQMRYDARTVRHAGHLVSPCKDLPDPGVRRDEQDRRVILHAANGGAMRSLCKAEINKRNNEHRSDDAEK</sequence>
<dbReference type="VEuPathDB" id="FungiDB:SPSK_06814"/>